<protein>
    <submittedName>
        <fullName evidence="2">Uncharacterized protein</fullName>
    </submittedName>
</protein>
<feature type="region of interest" description="Disordered" evidence="1">
    <location>
        <begin position="14"/>
        <end position="43"/>
    </location>
</feature>
<comment type="caution">
    <text evidence="2">The sequence shown here is derived from an EMBL/GenBank/DDBJ whole genome shotgun (WGS) entry which is preliminary data.</text>
</comment>
<name>A0AAW0MM38_9GOBI</name>
<evidence type="ECO:0000256" key="1">
    <source>
        <dbReference type="SAM" id="MobiDB-lite"/>
    </source>
</evidence>
<reference evidence="3" key="1">
    <citation type="submission" date="2024-04" db="EMBL/GenBank/DDBJ databases">
        <title>Salinicola lusitanus LLJ914,a marine bacterium isolated from the Okinawa Trough.</title>
        <authorList>
            <person name="Li J."/>
        </authorList>
    </citation>
    <scope>NUCLEOTIDE SEQUENCE [LARGE SCALE GENOMIC DNA]</scope>
</reference>
<proteinExistence type="predicted"/>
<organism evidence="2 3">
    <name type="scientific">Mugilogobius chulae</name>
    <name type="common">yellowstripe goby</name>
    <dbReference type="NCBI Taxonomy" id="88201"/>
    <lineage>
        <taxon>Eukaryota</taxon>
        <taxon>Metazoa</taxon>
        <taxon>Chordata</taxon>
        <taxon>Craniata</taxon>
        <taxon>Vertebrata</taxon>
        <taxon>Euteleostomi</taxon>
        <taxon>Actinopterygii</taxon>
        <taxon>Neopterygii</taxon>
        <taxon>Teleostei</taxon>
        <taxon>Neoteleostei</taxon>
        <taxon>Acanthomorphata</taxon>
        <taxon>Gobiaria</taxon>
        <taxon>Gobiiformes</taxon>
        <taxon>Gobioidei</taxon>
        <taxon>Gobiidae</taxon>
        <taxon>Gobionellinae</taxon>
        <taxon>Mugilogobius</taxon>
    </lineage>
</organism>
<dbReference type="Proteomes" id="UP001460270">
    <property type="component" value="Unassembled WGS sequence"/>
</dbReference>
<keyword evidence="3" id="KW-1185">Reference proteome</keyword>
<dbReference type="AlphaFoldDB" id="A0AAW0MM38"/>
<accession>A0AAW0MM38</accession>
<evidence type="ECO:0000313" key="3">
    <source>
        <dbReference type="Proteomes" id="UP001460270"/>
    </source>
</evidence>
<sequence length="106" mass="11499">MRGLLCGLDVCQLRPHESGRPRGPGSGKKDKTGHPTVDGAPAETLVTRKDFEDFWGPARQRAPAAEGMEYVVFPAVPTALSLTGRQAVQTKLNQDHFLWLSGNMLG</sequence>
<gene>
    <name evidence="2" type="ORF">WMY93_030231</name>
</gene>
<evidence type="ECO:0000313" key="2">
    <source>
        <dbReference type="EMBL" id="KAK7881822.1"/>
    </source>
</evidence>
<dbReference type="EMBL" id="JBBPFD010000022">
    <property type="protein sequence ID" value="KAK7881822.1"/>
    <property type="molecule type" value="Genomic_DNA"/>
</dbReference>